<sequence length="1267" mass="141074">MSGNYRDSSHRSPLPFEYCTCRCNVHFDQYSGFSRPYSTHLTNTTHTTTRSNNTHYNKDLAHNTHRDDTIGKEHNADSGEVTYAHAAARTAVAPGTFANHKATDYSEAHKHDSNGPYAPTGTNAEVDRELVGKFSNMYTSKPFHERESPVLSDGTDMTNGEGVMGFGEYLERLHCSSCDKPLLMYTSLDFKLFDNWVNYVFYHKSFSPSLHSATPYDHEALSEHDVGSDHNVASDAPTEREVNGKVSEAEAVTEREGDGESMDLGARKVSGDQAGLERLHTASSAEEGFVDLKNSYEDKQEGACSDDVMNGYEEGGYVPVAYENDDLRSIGDIAGSILMSSEETLFSIINAISPGEQCTSEKNQLFDSVKRFLQYCLGEDTIVHLTGSTAYDIDIDYSEGASPHCNSDLDIVLLSNAFGGDPRVILQKVYGELSNMQHVLKERNKCPIWVLADSNIKLVETAKVPIVIIETKNGLLCDISVNTLYPLLHTELFKSYIDEHPMVRPLMRIIKHWLLVRGLPTMKEGGFPSILWMSLFCNSLDATMVNAVSNLEFLSSQFGAQASSDNVSVCMADNAGSHSVDSSVTNSASYTVVNTGDVATSEDTAEGAAAPIATVGADDVGKLAVSSPDFKANTSQPVESAGAVQPRRSTPFNTANYNYAAAAAAGANLSANSQQTNHTSQQATATNHVASYSHDSGGYEEYEYKEEEEEDEEEYDELNMSETYREMFAGDWVGGCSIGQLWERMQGGRGDFGILCSLEKCFLNLSKGLSVMDIVSRFPHIKSGSDYGGMSLFCKNIIRLIEMEPNVPYGTWLVYYYELNRAKEYMTLFSKRLEILVTLLAFLRLLCNNSNSLEDLKKLASGIQHTFGYDLSHLWSGGQDTREYNSLFVNNQYNLNMSMGSEISDRPLPQQAENAGVSAVSGSMASSLPGGVVGINSASTSADSTLSASMGVNNPAEIECVQEASFASEATKSGMEKADVPTILDAYLANVASLFRIQLRCDDQEIAIKLLIYHMFQQFKSIPNEIFERVQDNVYSIPVAIEPPSPIDEDPDFGHRFECGLWDDSGWYIVVLQDRLCVVKVIKICIEWEFWWSKDFVSRRDTRSIFHGFVYRQLRLDLKKQTNHSSFSTFSVNSPSILVKRGSLVLFNPCDIVSKLHVLKVVKHEQYISPSLYSTDFYTGVKCLYVLPGFEVDRFMCFEQIAHKLKHYVEFRPHVTYCKLCGIVNMKKINTYTENKIPQRKLRNAKYVLCNQKYNNIYNLMQCKHAK</sequence>
<dbReference type="CDD" id="cd05402">
    <property type="entry name" value="NT_PAP_TUTase"/>
    <property type="match status" value="1"/>
</dbReference>
<reference evidence="3" key="1">
    <citation type="submission" date="2022-07" db="EMBL/GenBank/DDBJ databases">
        <title>Evaluation of T. orientalis genome assembly methods using nanopore sequencing and analysis of variation between genomes.</title>
        <authorList>
            <person name="Yam J."/>
            <person name="Micallef M.L."/>
            <person name="Liu M."/>
            <person name="Djordjevic S.P."/>
            <person name="Bogema D.R."/>
            <person name="Jenkins C."/>
        </authorList>
    </citation>
    <scope>NUCLEOTIDE SEQUENCE</scope>
    <source>
        <strain evidence="3">Goon Nure</strain>
    </source>
</reference>
<evidence type="ECO:0000313" key="3">
    <source>
        <dbReference type="EMBL" id="UKK00229.2"/>
    </source>
</evidence>
<dbReference type="GO" id="GO:0016779">
    <property type="term" value="F:nucleotidyltransferase activity"/>
    <property type="evidence" value="ECO:0007669"/>
    <property type="project" value="TreeGrafter"/>
</dbReference>
<organism evidence="3 4">
    <name type="scientific">Theileria orientalis</name>
    <dbReference type="NCBI Taxonomy" id="68886"/>
    <lineage>
        <taxon>Eukaryota</taxon>
        <taxon>Sar</taxon>
        <taxon>Alveolata</taxon>
        <taxon>Apicomplexa</taxon>
        <taxon>Aconoidasida</taxon>
        <taxon>Piroplasmida</taxon>
        <taxon>Theileriidae</taxon>
        <taxon>Theileria</taxon>
    </lineage>
</organism>
<feature type="region of interest" description="Disordered" evidence="1">
    <location>
        <begin position="227"/>
        <end position="265"/>
    </location>
</feature>
<dbReference type="PANTHER" id="PTHR12271:SF40">
    <property type="entry name" value="POLY(A) RNA POLYMERASE GLD2"/>
    <property type="match status" value="1"/>
</dbReference>
<dbReference type="EMBL" id="CP056069">
    <property type="protein sequence ID" value="UKK00229.2"/>
    <property type="molecule type" value="Genomic_DNA"/>
</dbReference>
<name>A0A976QS00_THEOR</name>
<proteinExistence type="predicted"/>
<dbReference type="PANTHER" id="PTHR12271">
    <property type="entry name" value="POLY A POLYMERASE CID PAP -RELATED"/>
    <property type="match status" value="1"/>
</dbReference>
<accession>A0A976QS00</accession>
<feature type="domain" description="Poly(A) RNA polymerase mitochondrial-like central palm" evidence="2">
    <location>
        <begin position="346"/>
        <end position="497"/>
    </location>
</feature>
<dbReference type="InterPro" id="IPR054708">
    <property type="entry name" value="MTPAP-like_central"/>
</dbReference>
<dbReference type="Pfam" id="PF22600">
    <property type="entry name" value="MTPAP-like_central"/>
    <property type="match status" value="1"/>
</dbReference>
<gene>
    <name evidence="3" type="ORF">MACK_000299</name>
</gene>
<dbReference type="GO" id="GO:0031123">
    <property type="term" value="P:RNA 3'-end processing"/>
    <property type="evidence" value="ECO:0007669"/>
    <property type="project" value="TreeGrafter"/>
</dbReference>
<evidence type="ECO:0000256" key="1">
    <source>
        <dbReference type="SAM" id="MobiDB-lite"/>
    </source>
</evidence>
<dbReference type="AlphaFoldDB" id="A0A976QS00"/>
<dbReference type="Gene3D" id="1.10.1410.10">
    <property type="match status" value="1"/>
</dbReference>
<evidence type="ECO:0000313" key="4">
    <source>
        <dbReference type="Proteomes" id="UP000244811"/>
    </source>
</evidence>
<protein>
    <recommendedName>
        <fullName evidence="2">Poly(A) RNA polymerase mitochondrial-like central palm domain-containing protein</fullName>
    </recommendedName>
</protein>
<dbReference type="InterPro" id="IPR043519">
    <property type="entry name" value="NT_sf"/>
</dbReference>
<dbReference type="Proteomes" id="UP000244811">
    <property type="component" value="Chromosome 1"/>
</dbReference>
<dbReference type="SUPFAM" id="SSF81301">
    <property type="entry name" value="Nucleotidyltransferase"/>
    <property type="match status" value="1"/>
</dbReference>
<dbReference type="Gene3D" id="3.30.460.10">
    <property type="entry name" value="Beta Polymerase, domain 2"/>
    <property type="match status" value="1"/>
</dbReference>
<feature type="region of interest" description="Disordered" evidence="1">
    <location>
        <begin position="628"/>
        <end position="650"/>
    </location>
</feature>
<evidence type="ECO:0000259" key="2">
    <source>
        <dbReference type="Pfam" id="PF22600"/>
    </source>
</evidence>